<dbReference type="RefSeq" id="WP_020583984.1">
    <property type="nucleotide sequence ID" value="NZ_JOJP01000001.1"/>
</dbReference>
<dbReference type="STRING" id="305900.GV64_16610"/>
<proteinExistence type="predicted"/>
<dbReference type="PANTHER" id="PTHR14119:SF3">
    <property type="entry name" value="ISOCHORISMATASE DOMAIN-CONTAINING PROTEIN 2"/>
    <property type="match status" value="1"/>
</dbReference>
<dbReference type="Pfam" id="PF00857">
    <property type="entry name" value="Isochorismatase"/>
    <property type="match status" value="1"/>
</dbReference>
<dbReference type="Proteomes" id="UP000027997">
    <property type="component" value="Unassembled WGS sequence"/>
</dbReference>
<dbReference type="AlphaFoldDB" id="A0A081KDA6"/>
<dbReference type="CDD" id="cd01012">
    <property type="entry name" value="YcaC_related"/>
    <property type="match status" value="1"/>
</dbReference>
<evidence type="ECO:0000313" key="3">
    <source>
        <dbReference type="Proteomes" id="UP000027997"/>
    </source>
</evidence>
<protein>
    <submittedName>
        <fullName evidence="2">Isochorismatase</fullName>
    </submittedName>
</protein>
<dbReference type="eggNOG" id="COG1335">
    <property type="taxonomic scope" value="Bacteria"/>
</dbReference>
<organism evidence="2 3">
    <name type="scientific">Endozoicomonas elysicola</name>
    <dbReference type="NCBI Taxonomy" id="305900"/>
    <lineage>
        <taxon>Bacteria</taxon>
        <taxon>Pseudomonadati</taxon>
        <taxon>Pseudomonadota</taxon>
        <taxon>Gammaproteobacteria</taxon>
        <taxon>Oceanospirillales</taxon>
        <taxon>Endozoicomonadaceae</taxon>
        <taxon>Endozoicomonas</taxon>
    </lineage>
</organism>
<dbReference type="InterPro" id="IPR050993">
    <property type="entry name" value="Isochorismatase_domain"/>
</dbReference>
<dbReference type="PANTHER" id="PTHR14119">
    <property type="entry name" value="HYDROLASE"/>
    <property type="match status" value="1"/>
</dbReference>
<dbReference type="SUPFAM" id="SSF52499">
    <property type="entry name" value="Isochorismatase-like hydrolases"/>
    <property type="match status" value="1"/>
</dbReference>
<feature type="domain" description="Isochorismatase-like" evidence="1">
    <location>
        <begin position="7"/>
        <end position="156"/>
    </location>
</feature>
<dbReference type="Gene3D" id="3.40.50.850">
    <property type="entry name" value="Isochorismatase-like"/>
    <property type="match status" value="1"/>
</dbReference>
<dbReference type="EMBL" id="JOJP01000001">
    <property type="protein sequence ID" value="KEI72132.1"/>
    <property type="molecule type" value="Genomic_DNA"/>
</dbReference>
<dbReference type="InterPro" id="IPR000868">
    <property type="entry name" value="Isochorismatase-like_dom"/>
</dbReference>
<evidence type="ECO:0000259" key="1">
    <source>
        <dbReference type="Pfam" id="PF00857"/>
    </source>
</evidence>
<dbReference type="InterPro" id="IPR036380">
    <property type="entry name" value="Isochorismatase-like_sf"/>
</dbReference>
<gene>
    <name evidence="2" type="ORF">GV64_16610</name>
</gene>
<accession>A0A081KDA6</accession>
<sequence>MLNLESSVLVVVDVQGKLATLMHEHESLFHNIVTMVKGAKLLNIPILWLEQIPEKLGNTISELTSELSGCSPVRKSSFSACGEPDFVSALEKTGSRQVLLTGIEAHICVYQTAMDLLAGGYEVEVLVDAVSSRTMQSKEVALDKMSALGADLTTVEMALFELMKSAEAPQFREIAKLIK</sequence>
<reference evidence="2 3" key="1">
    <citation type="submission" date="2014-06" db="EMBL/GenBank/DDBJ databases">
        <title>Whole Genome Sequences of Three Symbiotic Endozoicomonas Bacteria.</title>
        <authorList>
            <person name="Neave M.J."/>
            <person name="Apprill A."/>
            <person name="Voolstra C.R."/>
        </authorList>
    </citation>
    <scope>NUCLEOTIDE SEQUENCE [LARGE SCALE GENOMIC DNA]</scope>
    <source>
        <strain evidence="2 3">DSM 22380</strain>
    </source>
</reference>
<keyword evidence="3" id="KW-1185">Reference proteome</keyword>
<comment type="caution">
    <text evidence="2">The sequence shown here is derived from an EMBL/GenBank/DDBJ whole genome shotgun (WGS) entry which is preliminary data.</text>
</comment>
<evidence type="ECO:0000313" key="2">
    <source>
        <dbReference type="EMBL" id="KEI72132.1"/>
    </source>
</evidence>
<name>A0A081KDA6_9GAMM</name>